<dbReference type="EMBL" id="BAABRT010000004">
    <property type="protein sequence ID" value="GAA5524216.1"/>
    <property type="molecule type" value="Genomic_DNA"/>
</dbReference>
<name>A0ABP9WQ37_9GAMM</name>
<protein>
    <recommendedName>
        <fullName evidence="4">DUF11 domain-containing protein</fullName>
    </recommendedName>
</protein>
<sequence>MNKKLCGWMLGCATLLLPQLTLAGGTGAGTPITNTATATFTDSDNNPRTVTSNTTSLTVDELLDVTVSSNDSGNVSVLPDDTGALLSFTVTNTGNGTEAYDLILDTSLTSDQFDPLDVQLFLDTNGDEVYDAADEQFIVGTTTPPQLNADQKLVVFVVSTIPGALNNGDIGLVELTAESITAQATVGADNPGSVFAGQGDSGVDAIVGSSGARASDQGGYQLIQVETTFTKSQSVSDPFGGTAAVRGSVITYTLEFEASGSGDLTGLALSDDIPDNTTYVPGSITLDGAVKTDAASDDEAVFDSSTTPKQIRVDIGTVTAPATHTVTFQVEIN</sequence>
<accession>A0ABP9WQ37</accession>
<dbReference type="Proteomes" id="UP001408594">
    <property type="component" value="Unassembled WGS sequence"/>
</dbReference>
<comment type="caution">
    <text evidence="2">The sequence shown here is derived from an EMBL/GenBank/DDBJ whole genome shotgun (WGS) entry which is preliminary data.</text>
</comment>
<evidence type="ECO:0000313" key="2">
    <source>
        <dbReference type="EMBL" id="GAA5524216.1"/>
    </source>
</evidence>
<reference evidence="2 3" key="1">
    <citation type="submission" date="2024-02" db="EMBL/GenBank/DDBJ databases">
        <title>Microbulbifer aestuariivivens NBRC 112533.</title>
        <authorList>
            <person name="Ichikawa N."/>
            <person name="Katano-Makiyama Y."/>
            <person name="Hidaka K."/>
        </authorList>
    </citation>
    <scope>NUCLEOTIDE SEQUENCE [LARGE SCALE GENOMIC DNA]</scope>
    <source>
        <strain evidence="2 3">NBRC 112533</strain>
    </source>
</reference>
<keyword evidence="3" id="KW-1185">Reference proteome</keyword>
<evidence type="ECO:0000313" key="3">
    <source>
        <dbReference type="Proteomes" id="UP001408594"/>
    </source>
</evidence>
<gene>
    <name evidence="2" type="ORF">Maes01_00770</name>
</gene>
<evidence type="ECO:0000256" key="1">
    <source>
        <dbReference type="SAM" id="SignalP"/>
    </source>
</evidence>
<dbReference type="RefSeq" id="WP_345549027.1">
    <property type="nucleotide sequence ID" value="NZ_BAABRT010000004.1"/>
</dbReference>
<keyword evidence="1" id="KW-0732">Signal</keyword>
<feature type="signal peptide" evidence="1">
    <location>
        <begin position="1"/>
        <end position="23"/>
    </location>
</feature>
<organism evidence="2 3">
    <name type="scientific">Microbulbifer aestuariivivens</name>
    <dbReference type="NCBI Taxonomy" id="1908308"/>
    <lineage>
        <taxon>Bacteria</taxon>
        <taxon>Pseudomonadati</taxon>
        <taxon>Pseudomonadota</taxon>
        <taxon>Gammaproteobacteria</taxon>
        <taxon>Cellvibrionales</taxon>
        <taxon>Microbulbiferaceae</taxon>
        <taxon>Microbulbifer</taxon>
    </lineage>
</organism>
<dbReference type="NCBIfam" id="TIGR01451">
    <property type="entry name" value="B_ant_repeat"/>
    <property type="match status" value="1"/>
</dbReference>
<dbReference type="InterPro" id="IPR047589">
    <property type="entry name" value="DUF11_rpt"/>
</dbReference>
<proteinExistence type="predicted"/>
<feature type="chain" id="PRO_5047123256" description="DUF11 domain-containing protein" evidence="1">
    <location>
        <begin position="24"/>
        <end position="333"/>
    </location>
</feature>
<evidence type="ECO:0008006" key="4">
    <source>
        <dbReference type="Google" id="ProtNLM"/>
    </source>
</evidence>